<sequence length="383" mass="42973">MRAEHPPLMLMQRIEDAMSDWIDHSHRGDCRDLMRAMIADGVRVQTIVTSPPYWGLRSYLPDGHPDKHREIGQEPTLREFIDTLVGVFDLARELLADDGTLWLNMGDSYAGSRCGPETASTLNGTRRNQAEANRAMTASRRRDDVPVPRSDVRVAGLKPKDLVGQPWRLAFALQDAGWYLRQDIIWAKPNPMPESVRDRCTKAHEYLFLLSKSERYYFDTDAMREPRSSYEDAATFRGGCYVGGETDNGQLGQRKVVGNRRVKVPSGWDTGVGAHGSFHRDGRGDAEYRDDAGDGRRMRRSVWTVATQPYAAAHFATFPEALIEPCVLAGSRPGDVVFDPFFGSGTTGQVAQRLGRRFLGCELNPDYESLQRDRLRQPGLALA</sequence>
<reference evidence="11 12" key="1">
    <citation type="submission" date="2018-03" db="EMBL/GenBank/DDBJ databases">
        <authorList>
            <person name="Keele B.F."/>
        </authorList>
    </citation>
    <scope>NUCLEOTIDE SEQUENCE [LARGE SCALE GENOMIC DNA]</scope>
</reference>
<proteinExistence type="inferred from homology"/>
<keyword evidence="4 11" id="KW-0808">Transferase</keyword>
<dbReference type="GO" id="GO:0009307">
    <property type="term" value="P:DNA restriction-modification system"/>
    <property type="evidence" value="ECO:0007669"/>
    <property type="project" value="UniProtKB-KW"/>
</dbReference>
<keyword evidence="12" id="KW-1185">Reference proteome</keyword>
<dbReference type="GO" id="GO:0015667">
    <property type="term" value="F:site-specific DNA-methyltransferase (cytosine-N4-specific) activity"/>
    <property type="evidence" value="ECO:0007669"/>
    <property type="project" value="UniProtKB-EC"/>
</dbReference>
<feature type="domain" description="DNA methylase N-4/N-6" evidence="10">
    <location>
        <begin position="44"/>
        <end position="368"/>
    </location>
</feature>
<dbReference type="KEGG" id="vg:54991222"/>
<evidence type="ECO:0000256" key="4">
    <source>
        <dbReference type="ARBA" id="ARBA00022679"/>
    </source>
</evidence>
<evidence type="ECO:0000256" key="6">
    <source>
        <dbReference type="ARBA" id="ARBA00022747"/>
    </source>
</evidence>
<evidence type="ECO:0000256" key="3">
    <source>
        <dbReference type="ARBA" id="ARBA00022603"/>
    </source>
</evidence>
<name>A0A2S1GN33_9CAUD</name>
<dbReference type="EC" id="2.1.1.113" evidence="2"/>
<dbReference type="InterPro" id="IPR017985">
    <property type="entry name" value="MeTrfase_CN4_CS"/>
</dbReference>
<keyword evidence="7" id="KW-0238">DNA-binding</keyword>
<dbReference type="InterPro" id="IPR002941">
    <property type="entry name" value="DNA_methylase_N4/N6"/>
</dbReference>
<dbReference type="GO" id="GO:0008170">
    <property type="term" value="F:N-methyltransferase activity"/>
    <property type="evidence" value="ECO:0007669"/>
    <property type="project" value="InterPro"/>
</dbReference>
<evidence type="ECO:0000256" key="8">
    <source>
        <dbReference type="ARBA" id="ARBA00049120"/>
    </source>
</evidence>
<feature type="compositionally biased region" description="Basic and acidic residues" evidence="9">
    <location>
        <begin position="278"/>
        <end position="293"/>
    </location>
</feature>
<dbReference type="GO" id="GO:0003677">
    <property type="term" value="F:DNA binding"/>
    <property type="evidence" value="ECO:0007669"/>
    <property type="project" value="UniProtKB-KW"/>
</dbReference>
<comment type="similarity">
    <text evidence="1">Belongs to the N(4)/N(6)-methyltransferase family. N(4) subfamily.</text>
</comment>
<dbReference type="PRINTS" id="PR00508">
    <property type="entry name" value="S21N4MTFRASE"/>
</dbReference>
<accession>A0A2S1GN33</accession>
<dbReference type="PROSITE" id="PS00093">
    <property type="entry name" value="N4_MTASE"/>
    <property type="match status" value="1"/>
</dbReference>
<evidence type="ECO:0000256" key="7">
    <source>
        <dbReference type="ARBA" id="ARBA00023125"/>
    </source>
</evidence>
<dbReference type="GO" id="GO:0032259">
    <property type="term" value="P:methylation"/>
    <property type="evidence" value="ECO:0007669"/>
    <property type="project" value="UniProtKB-KW"/>
</dbReference>
<evidence type="ECO:0000313" key="12">
    <source>
        <dbReference type="Proteomes" id="UP000246280"/>
    </source>
</evidence>
<keyword evidence="5" id="KW-0949">S-adenosyl-L-methionine</keyword>
<reference evidence="11 12" key="2">
    <citation type="submission" date="2018-05" db="EMBL/GenBank/DDBJ databases">
        <title>Lysogenic conversion of Stenotrophomonas maltophilia by temperate phage DLP4.</title>
        <authorList>
            <person name="Dennis J."/>
            <person name="Stothard P."/>
        </authorList>
    </citation>
    <scope>NUCLEOTIDE SEQUENCE [LARGE SCALE GENOMIC DNA]</scope>
</reference>
<dbReference type="Gene3D" id="3.40.50.150">
    <property type="entry name" value="Vaccinia Virus protein VP39"/>
    <property type="match status" value="1"/>
</dbReference>
<dbReference type="Pfam" id="PF01555">
    <property type="entry name" value="N6_N4_Mtase"/>
    <property type="match status" value="1"/>
</dbReference>
<keyword evidence="6" id="KW-0680">Restriction system</keyword>
<evidence type="ECO:0000313" key="11">
    <source>
        <dbReference type="EMBL" id="AWD90797.1"/>
    </source>
</evidence>
<evidence type="ECO:0000256" key="2">
    <source>
        <dbReference type="ARBA" id="ARBA00012185"/>
    </source>
</evidence>
<organism evidence="11 12">
    <name type="scientific">Burkholderia phage vB_BmuP_KL4</name>
    <dbReference type="NCBI Taxonomy" id="2115967"/>
    <lineage>
        <taxon>Viruses</taxon>
        <taxon>Duplodnaviria</taxon>
        <taxon>Heunggongvirae</taxon>
        <taxon>Uroviricota</taxon>
        <taxon>Caudoviricetes</taxon>
        <taxon>Kelquatrovirus</taxon>
        <taxon>Kelquatrovirus KL4</taxon>
    </lineage>
</organism>
<comment type="catalytic activity">
    <reaction evidence="8">
        <text>a 2'-deoxycytidine in DNA + S-adenosyl-L-methionine = an N(4)-methyl-2'-deoxycytidine in DNA + S-adenosyl-L-homocysteine + H(+)</text>
        <dbReference type="Rhea" id="RHEA:16857"/>
        <dbReference type="Rhea" id="RHEA-COMP:11369"/>
        <dbReference type="Rhea" id="RHEA-COMP:13674"/>
        <dbReference type="ChEBI" id="CHEBI:15378"/>
        <dbReference type="ChEBI" id="CHEBI:57856"/>
        <dbReference type="ChEBI" id="CHEBI:59789"/>
        <dbReference type="ChEBI" id="CHEBI:85452"/>
        <dbReference type="ChEBI" id="CHEBI:137933"/>
        <dbReference type="EC" id="2.1.1.113"/>
    </reaction>
</comment>
<dbReference type="RefSeq" id="YP_009800719.1">
    <property type="nucleotide sequence ID" value="NC_047958.1"/>
</dbReference>
<dbReference type="GeneID" id="54991222"/>
<evidence type="ECO:0000256" key="9">
    <source>
        <dbReference type="SAM" id="MobiDB-lite"/>
    </source>
</evidence>
<evidence type="ECO:0000256" key="1">
    <source>
        <dbReference type="ARBA" id="ARBA00010203"/>
    </source>
</evidence>
<evidence type="ECO:0000259" key="10">
    <source>
        <dbReference type="Pfam" id="PF01555"/>
    </source>
</evidence>
<dbReference type="InterPro" id="IPR029063">
    <property type="entry name" value="SAM-dependent_MTases_sf"/>
</dbReference>
<dbReference type="EMBL" id="MH128984">
    <property type="protein sequence ID" value="AWD90797.1"/>
    <property type="molecule type" value="Genomic_DNA"/>
</dbReference>
<protein>
    <recommendedName>
        <fullName evidence="2">site-specific DNA-methyltransferase (cytosine-N(4)-specific)</fullName>
        <ecNumber evidence="2">2.1.1.113</ecNumber>
    </recommendedName>
</protein>
<dbReference type="Proteomes" id="UP000246280">
    <property type="component" value="Segment"/>
</dbReference>
<dbReference type="SUPFAM" id="SSF53335">
    <property type="entry name" value="S-adenosyl-L-methionine-dependent methyltransferases"/>
    <property type="match status" value="1"/>
</dbReference>
<evidence type="ECO:0000256" key="5">
    <source>
        <dbReference type="ARBA" id="ARBA00022691"/>
    </source>
</evidence>
<feature type="region of interest" description="Disordered" evidence="9">
    <location>
        <begin position="273"/>
        <end position="293"/>
    </location>
</feature>
<keyword evidence="3 11" id="KW-0489">Methyltransferase</keyword>
<dbReference type="InterPro" id="IPR001091">
    <property type="entry name" value="RM_Methyltransferase"/>
</dbReference>